<evidence type="ECO:0000256" key="4">
    <source>
        <dbReference type="ARBA" id="ARBA00005189"/>
    </source>
</evidence>
<dbReference type="EC" id="2.7.7.41" evidence="6 18"/>
<dbReference type="PROSITE" id="PS01315">
    <property type="entry name" value="CDS"/>
    <property type="match status" value="1"/>
</dbReference>
<evidence type="ECO:0000256" key="13">
    <source>
        <dbReference type="ARBA" id="ARBA00022989"/>
    </source>
</evidence>
<feature type="transmembrane region" description="Helical" evidence="19">
    <location>
        <begin position="173"/>
        <end position="192"/>
    </location>
</feature>
<comment type="caution">
    <text evidence="20">The sequence shown here is derived from an EMBL/GenBank/DDBJ whole genome shotgun (WGS) entry which is preliminary data.</text>
</comment>
<keyword evidence="12 18" id="KW-0548">Nucleotidyltransferase</keyword>
<keyword evidence="21" id="KW-1185">Reference proteome</keyword>
<reference evidence="20" key="2">
    <citation type="submission" date="2022-10" db="EMBL/GenBank/DDBJ databases">
        <authorList>
            <person name="Aronson H.S."/>
        </authorList>
    </citation>
    <scope>NUCLEOTIDE SEQUENCE</scope>
    <source>
        <strain evidence="20">RS19-109</strain>
    </source>
</reference>
<accession>A0A9X4MHT6</accession>
<evidence type="ECO:0000256" key="8">
    <source>
        <dbReference type="ARBA" id="ARBA00022475"/>
    </source>
</evidence>
<dbReference type="Proteomes" id="UP001154240">
    <property type="component" value="Unassembled WGS sequence"/>
</dbReference>
<feature type="transmembrane region" description="Helical" evidence="19">
    <location>
        <begin position="12"/>
        <end position="37"/>
    </location>
</feature>
<feature type="transmembrane region" description="Helical" evidence="19">
    <location>
        <begin position="57"/>
        <end position="90"/>
    </location>
</feature>
<evidence type="ECO:0000256" key="19">
    <source>
        <dbReference type="SAM" id="Phobius"/>
    </source>
</evidence>
<dbReference type="GO" id="GO:0005886">
    <property type="term" value="C:plasma membrane"/>
    <property type="evidence" value="ECO:0007669"/>
    <property type="project" value="UniProtKB-SubCell"/>
</dbReference>
<dbReference type="AlphaFoldDB" id="A0A9X4MHT6"/>
<evidence type="ECO:0000256" key="14">
    <source>
        <dbReference type="ARBA" id="ARBA00023098"/>
    </source>
</evidence>
<dbReference type="PANTHER" id="PTHR46382:SF1">
    <property type="entry name" value="PHOSPHATIDATE CYTIDYLYLTRANSFERASE"/>
    <property type="match status" value="1"/>
</dbReference>
<keyword evidence="14" id="KW-0443">Lipid metabolism</keyword>
<evidence type="ECO:0000313" key="21">
    <source>
        <dbReference type="Proteomes" id="UP001154240"/>
    </source>
</evidence>
<comment type="subcellular location">
    <subcellularLocation>
        <location evidence="2">Cell membrane</location>
        <topology evidence="2">Multi-pass membrane protein</topology>
    </subcellularLocation>
</comment>
<keyword evidence="17" id="KW-1208">Phospholipid metabolism</keyword>
<dbReference type="RefSeq" id="WP_307633842.1">
    <property type="nucleotide sequence ID" value="NZ_JAPHEH010000001.1"/>
</dbReference>
<evidence type="ECO:0000313" key="20">
    <source>
        <dbReference type="EMBL" id="MDG4476877.1"/>
    </source>
</evidence>
<dbReference type="GO" id="GO:0016024">
    <property type="term" value="P:CDP-diacylglycerol biosynthetic process"/>
    <property type="evidence" value="ECO:0007669"/>
    <property type="project" value="TreeGrafter"/>
</dbReference>
<keyword evidence="11 18" id="KW-0812">Transmembrane</keyword>
<evidence type="ECO:0000256" key="11">
    <source>
        <dbReference type="ARBA" id="ARBA00022692"/>
    </source>
</evidence>
<gene>
    <name evidence="20" type="ORF">OLX77_12000</name>
</gene>
<evidence type="ECO:0000256" key="18">
    <source>
        <dbReference type="RuleBase" id="RU003938"/>
    </source>
</evidence>
<sequence>MKRLITGIIASAAWLLLLLAGPFPLFWLVITGLAAVALNEYLTIALSELSQRIRVPIILFGLFPLLGAYSGAPVGLLCGLSLALVALLLFTLSRYSSLTLPFEVISRGGFGYLYLGLCSAHLVLLMALPQGRAWLLLLTAITAASDTAAFYTGSKFGRHKLCPAISPGKTWEGFLGGLAGSLLASLLVRHFFLPEQSILWICLIVLLLGCLGAAGDLSESVIKRAFGVKDSGSLLPGHGGLLDRIDSLLLTAPVLYYLLYFQTGLCLL</sequence>
<evidence type="ECO:0000256" key="3">
    <source>
        <dbReference type="ARBA" id="ARBA00005119"/>
    </source>
</evidence>
<reference evidence="20" key="1">
    <citation type="journal article" date="2022" name="bioRxiv">
        <title>Thiovibrio frasassiensisgen. nov., sp. nov., an autotrophic, elemental sulfur disproportionating bacterium isolated from sulfidic karst sediment, and proposal of Thiovibrionaceae fam. nov.</title>
        <authorList>
            <person name="Aronson H."/>
            <person name="Thomas C."/>
            <person name="Bhattacharyya M."/>
            <person name="Eckstein S."/>
            <person name="Jensen S."/>
            <person name="Barco R."/>
            <person name="Macalady J."/>
            <person name="Amend J."/>
        </authorList>
    </citation>
    <scope>NUCLEOTIDE SEQUENCE</scope>
    <source>
        <strain evidence="20">RS19-109</strain>
    </source>
</reference>
<proteinExistence type="inferred from homology"/>
<evidence type="ECO:0000256" key="17">
    <source>
        <dbReference type="ARBA" id="ARBA00023264"/>
    </source>
</evidence>
<comment type="catalytic activity">
    <reaction evidence="1 18">
        <text>a 1,2-diacyl-sn-glycero-3-phosphate + CTP + H(+) = a CDP-1,2-diacyl-sn-glycerol + diphosphate</text>
        <dbReference type="Rhea" id="RHEA:16229"/>
        <dbReference type="ChEBI" id="CHEBI:15378"/>
        <dbReference type="ChEBI" id="CHEBI:33019"/>
        <dbReference type="ChEBI" id="CHEBI:37563"/>
        <dbReference type="ChEBI" id="CHEBI:58332"/>
        <dbReference type="ChEBI" id="CHEBI:58608"/>
        <dbReference type="EC" id="2.7.7.41"/>
    </reaction>
</comment>
<dbReference type="Pfam" id="PF01148">
    <property type="entry name" value="CTP_transf_1"/>
    <property type="match status" value="1"/>
</dbReference>
<name>A0A9X4MHT6_9BACT</name>
<keyword evidence="8" id="KW-1003">Cell membrane</keyword>
<dbReference type="GO" id="GO:0004605">
    <property type="term" value="F:phosphatidate cytidylyltransferase activity"/>
    <property type="evidence" value="ECO:0007669"/>
    <property type="project" value="UniProtKB-EC"/>
</dbReference>
<dbReference type="InterPro" id="IPR000374">
    <property type="entry name" value="PC_trans"/>
</dbReference>
<keyword evidence="13 19" id="KW-1133">Transmembrane helix</keyword>
<feature type="transmembrane region" description="Helical" evidence="19">
    <location>
        <begin position="198"/>
        <end position="217"/>
    </location>
</feature>
<keyword evidence="10 18" id="KW-0808">Transferase</keyword>
<protein>
    <recommendedName>
        <fullName evidence="7 18">Phosphatidate cytidylyltransferase</fullName>
        <ecNumber evidence="6 18">2.7.7.41</ecNumber>
    </recommendedName>
</protein>
<evidence type="ECO:0000256" key="16">
    <source>
        <dbReference type="ARBA" id="ARBA00023209"/>
    </source>
</evidence>
<feature type="transmembrane region" description="Helical" evidence="19">
    <location>
        <begin position="111"/>
        <end position="128"/>
    </location>
</feature>
<evidence type="ECO:0000256" key="7">
    <source>
        <dbReference type="ARBA" id="ARBA00019373"/>
    </source>
</evidence>
<comment type="similarity">
    <text evidence="5 18">Belongs to the CDS family.</text>
</comment>
<evidence type="ECO:0000256" key="6">
    <source>
        <dbReference type="ARBA" id="ARBA00012487"/>
    </source>
</evidence>
<keyword evidence="15 19" id="KW-0472">Membrane</keyword>
<evidence type="ECO:0000256" key="9">
    <source>
        <dbReference type="ARBA" id="ARBA00022516"/>
    </source>
</evidence>
<evidence type="ECO:0000256" key="5">
    <source>
        <dbReference type="ARBA" id="ARBA00010185"/>
    </source>
</evidence>
<comment type="pathway">
    <text evidence="3 18">Phospholipid metabolism; CDP-diacylglycerol biosynthesis; CDP-diacylglycerol from sn-glycerol 3-phosphate: step 3/3.</text>
</comment>
<evidence type="ECO:0000256" key="15">
    <source>
        <dbReference type="ARBA" id="ARBA00023136"/>
    </source>
</evidence>
<evidence type="ECO:0000256" key="12">
    <source>
        <dbReference type="ARBA" id="ARBA00022695"/>
    </source>
</evidence>
<dbReference type="EMBL" id="JAPHEH010000001">
    <property type="protein sequence ID" value="MDG4476877.1"/>
    <property type="molecule type" value="Genomic_DNA"/>
</dbReference>
<evidence type="ECO:0000256" key="2">
    <source>
        <dbReference type="ARBA" id="ARBA00004651"/>
    </source>
</evidence>
<dbReference type="PANTHER" id="PTHR46382">
    <property type="entry name" value="PHOSPHATIDATE CYTIDYLYLTRANSFERASE"/>
    <property type="match status" value="1"/>
</dbReference>
<keyword evidence="16" id="KW-0594">Phospholipid biosynthesis</keyword>
<keyword evidence="9" id="KW-0444">Lipid biosynthesis</keyword>
<evidence type="ECO:0000256" key="10">
    <source>
        <dbReference type="ARBA" id="ARBA00022679"/>
    </source>
</evidence>
<comment type="pathway">
    <text evidence="4">Lipid metabolism.</text>
</comment>
<evidence type="ECO:0000256" key="1">
    <source>
        <dbReference type="ARBA" id="ARBA00001698"/>
    </source>
</evidence>
<feature type="transmembrane region" description="Helical" evidence="19">
    <location>
        <begin position="134"/>
        <end position="152"/>
    </location>
</feature>
<organism evidence="20 21">
    <name type="scientific">Thiovibrio frasassiensis</name>
    <dbReference type="NCBI Taxonomy" id="2984131"/>
    <lineage>
        <taxon>Bacteria</taxon>
        <taxon>Pseudomonadati</taxon>
        <taxon>Thermodesulfobacteriota</taxon>
        <taxon>Desulfobulbia</taxon>
        <taxon>Desulfobulbales</taxon>
        <taxon>Thiovibrionaceae</taxon>
        <taxon>Thiovibrio</taxon>
    </lineage>
</organism>